<keyword evidence="6" id="KW-1185">Reference proteome</keyword>
<evidence type="ECO:0000256" key="1">
    <source>
        <dbReference type="ARBA" id="ARBA00023015"/>
    </source>
</evidence>
<keyword evidence="1" id="KW-0805">Transcription regulation</keyword>
<dbReference type="EMBL" id="FNZZ01000002">
    <property type="protein sequence ID" value="SEK95637.1"/>
    <property type="molecule type" value="Genomic_DNA"/>
</dbReference>
<name>A0A1H7LBB7_9SPHN</name>
<dbReference type="InterPro" id="IPR036286">
    <property type="entry name" value="LexA/Signal_pep-like_sf"/>
</dbReference>
<dbReference type="STRING" id="1855283.SAMN05216382_1187"/>
<dbReference type="CDD" id="cd06529">
    <property type="entry name" value="S24_LexA-like"/>
    <property type="match status" value="1"/>
</dbReference>
<dbReference type="GO" id="GO:0003677">
    <property type="term" value="F:DNA binding"/>
    <property type="evidence" value="ECO:0007669"/>
    <property type="project" value="UniProtKB-KW"/>
</dbReference>
<organism evidence="5 6">
    <name type="scientific">Sphingomonas palmae</name>
    <dbReference type="NCBI Taxonomy" id="1855283"/>
    <lineage>
        <taxon>Bacteria</taxon>
        <taxon>Pseudomonadati</taxon>
        <taxon>Pseudomonadota</taxon>
        <taxon>Alphaproteobacteria</taxon>
        <taxon>Sphingomonadales</taxon>
        <taxon>Sphingomonadaceae</taxon>
        <taxon>Sphingomonas</taxon>
    </lineage>
</organism>
<evidence type="ECO:0000313" key="5">
    <source>
        <dbReference type="EMBL" id="SEK95637.1"/>
    </source>
</evidence>
<evidence type="ECO:0000313" key="6">
    <source>
        <dbReference type="Proteomes" id="UP000199214"/>
    </source>
</evidence>
<dbReference type="InterPro" id="IPR015927">
    <property type="entry name" value="Peptidase_S24_S26A/B/C"/>
</dbReference>
<dbReference type="PANTHER" id="PTHR40661">
    <property type="match status" value="1"/>
</dbReference>
<dbReference type="InterPro" id="IPR039418">
    <property type="entry name" value="LexA-like"/>
</dbReference>
<dbReference type="Pfam" id="PF00717">
    <property type="entry name" value="Peptidase_S24"/>
    <property type="match status" value="1"/>
</dbReference>
<dbReference type="Proteomes" id="UP000199214">
    <property type="component" value="Unassembled WGS sequence"/>
</dbReference>
<keyword evidence="3" id="KW-0804">Transcription</keyword>
<protein>
    <submittedName>
        <fullName evidence="5">Phage repressor protein C, contains Cro/C1-type HTH and peptisase s24 domains</fullName>
    </submittedName>
</protein>
<evidence type="ECO:0000256" key="3">
    <source>
        <dbReference type="ARBA" id="ARBA00023163"/>
    </source>
</evidence>
<sequence>MSALSRMLGRNIAYLQQYVRRGTPRVLPERDRRVLAAFFDVEEALLGGPVPDAPVLVRVPYLGLAASAGPGADAGEERVVRYEAFAPETLRAAGIAAADASIIDVRGESMAPHIRDGDRVLVDRAARTVSRAGDLFVIRVDDLLAIKRVRRDGGVLVIASDNPLFATIERAVGEVVVIGRARLLLRNL</sequence>
<accession>A0A1H7LBB7</accession>
<reference evidence="6" key="1">
    <citation type="submission" date="2016-10" db="EMBL/GenBank/DDBJ databases">
        <authorList>
            <person name="Varghese N."/>
            <person name="Submissions S."/>
        </authorList>
    </citation>
    <scope>NUCLEOTIDE SEQUENCE [LARGE SCALE GENOMIC DNA]</scope>
    <source>
        <strain evidence="6">JS21-1</strain>
    </source>
</reference>
<dbReference type="SUPFAM" id="SSF51306">
    <property type="entry name" value="LexA/Signal peptidase"/>
    <property type="match status" value="1"/>
</dbReference>
<keyword evidence="2" id="KW-0238">DNA-binding</keyword>
<dbReference type="PANTHER" id="PTHR40661:SF3">
    <property type="entry name" value="FELS-1 PROPHAGE TRANSCRIPTIONAL REGULATOR"/>
    <property type="match status" value="1"/>
</dbReference>
<dbReference type="AlphaFoldDB" id="A0A1H7LBB7"/>
<evidence type="ECO:0000259" key="4">
    <source>
        <dbReference type="Pfam" id="PF00717"/>
    </source>
</evidence>
<dbReference type="Gene3D" id="2.10.109.10">
    <property type="entry name" value="Umud Fragment, subunit A"/>
    <property type="match status" value="1"/>
</dbReference>
<feature type="domain" description="Peptidase S24/S26A/S26B/S26C" evidence="4">
    <location>
        <begin position="65"/>
        <end position="181"/>
    </location>
</feature>
<gene>
    <name evidence="5" type="ORF">SAMN05216382_1187</name>
</gene>
<proteinExistence type="predicted"/>
<evidence type="ECO:0000256" key="2">
    <source>
        <dbReference type="ARBA" id="ARBA00023125"/>
    </source>
</evidence>